<name>A0ABT7T1J8_9ALTE</name>
<keyword evidence="1" id="KW-1133">Transmembrane helix</keyword>
<dbReference type="RefSeq" id="WP_289367224.1">
    <property type="nucleotide sequence ID" value="NZ_JAUCBP010000014.1"/>
</dbReference>
<organism evidence="2 3">
    <name type="scientific">Alteromonas arenosi</name>
    <dbReference type="NCBI Taxonomy" id="3055817"/>
    <lineage>
        <taxon>Bacteria</taxon>
        <taxon>Pseudomonadati</taxon>
        <taxon>Pseudomonadota</taxon>
        <taxon>Gammaproteobacteria</taxon>
        <taxon>Alteromonadales</taxon>
        <taxon>Alteromonadaceae</taxon>
        <taxon>Alteromonas/Salinimonas group</taxon>
        <taxon>Alteromonas</taxon>
    </lineage>
</organism>
<reference evidence="2 3" key="1">
    <citation type="submission" date="2023-06" db="EMBL/GenBank/DDBJ databases">
        <title>Alteromonas sp. ASW11-36 isolated from intertidal sand.</title>
        <authorList>
            <person name="Li Y."/>
        </authorList>
    </citation>
    <scope>NUCLEOTIDE SEQUENCE [LARGE SCALE GENOMIC DNA]</scope>
    <source>
        <strain evidence="2 3">ASW11-36</strain>
    </source>
</reference>
<dbReference type="Proteomes" id="UP001234343">
    <property type="component" value="Unassembled WGS sequence"/>
</dbReference>
<evidence type="ECO:0000313" key="2">
    <source>
        <dbReference type="EMBL" id="MDM7862302.1"/>
    </source>
</evidence>
<gene>
    <name evidence="2" type="ORF">QTP81_16970</name>
</gene>
<accession>A0ABT7T1J8</accession>
<protein>
    <recommendedName>
        <fullName evidence="4">Histidine kinase</fullName>
    </recommendedName>
</protein>
<evidence type="ECO:0000256" key="1">
    <source>
        <dbReference type="SAM" id="Phobius"/>
    </source>
</evidence>
<keyword evidence="3" id="KW-1185">Reference proteome</keyword>
<comment type="caution">
    <text evidence="2">The sequence shown here is derived from an EMBL/GenBank/DDBJ whole genome shotgun (WGS) entry which is preliminary data.</text>
</comment>
<evidence type="ECO:0008006" key="4">
    <source>
        <dbReference type="Google" id="ProtNLM"/>
    </source>
</evidence>
<keyword evidence="1" id="KW-0472">Membrane</keyword>
<keyword evidence="1" id="KW-0812">Transmembrane</keyword>
<proteinExistence type="predicted"/>
<sequence>MAPKGFSSEKFLVLTVIWMFLGIGAIAYFLNYVYEKSENMPNEVELAANSLKKLLPIDYGEGVQLISVSSDTSTLIMVMEIDGRQDTELLEIFAADPTAEDYEDVCTSSEQMKGLLMFGAAIRIQYISHDGQSLNQIEANKQTCEPFHQPT</sequence>
<feature type="transmembrane region" description="Helical" evidence="1">
    <location>
        <begin position="12"/>
        <end position="34"/>
    </location>
</feature>
<dbReference type="EMBL" id="JAUCBP010000014">
    <property type="protein sequence ID" value="MDM7862302.1"/>
    <property type="molecule type" value="Genomic_DNA"/>
</dbReference>
<evidence type="ECO:0000313" key="3">
    <source>
        <dbReference type="Proteomes" id="UP001234343"/>
    </source>
</evidence>